<accession>A0A2I0IA54</accession>
<dbReference type="AlphaFoldDB" id="A0A2I0IA54"/>
<dbReference type="Proteomes" id="UP000233551">
    <property type="component" value="Unassembled WGS sequence"/>
</dbReference>
<gene>
    <name evidence="1" type="ORF">CRG98_038938</name>
</gene>
<organism evidence="1 2">
    <name type="scientific">Punica granatum</name>
    <name type="common">Pomegranate</name>
    <dbReference type="NCBI Taxonomy" id="22663"/>
    <lineage>
        <taxon>Eukaryota</taxon>
        <taxon>Viridiplantae</taxon>
        <taxon>Streptophyta</taxon>
        <taxon>Embryophyta</taxon>
        <taxon>Tracheophyta</taxon>
        <taxon>Spermatophyta</taxon>
        <taxon>Magnoliopsida</taxon>
        <taxon>eudicotyledons</taxon>
        <taxon>Gunneridae</taxon>
        <taxon>Pentapetalae</taxon>
        <taxon>rosids</taxon>
        <taxon>malvids</taxon>
        <taxon>Myrtales</taxon>
        <taxon>Lythraceae</taxon>
        <taxon>Punica</taxon>
    </lineage>
</organism>
<keyword evidence="2" id="KW-1185">Reference proteome</keyword>
<evidence type="ECO:0000313" key="1">
    <source>
        <dbReference type="EMBL" id="PKI40683.1"/>
    </source>
</evidence>
<protein>
    <recommendedName>
        <fullName evidence="3">RNase H type-1 domain-containing protein</fullName>
    </recommendedName>
</protein>
<evidence type="ECO:0000313" key="2">
    <source>
        <dbReference type="Proteomes" id="UP000233551"/>
    </source>
</evidence>
<dbReference type="EMBL" id="PGOL01003508">
    <property type="protein sequence ID" value="PKI40683.1"/>
    <property type="molecule type" value="Genomic_DNA"/>
</dbReference>
<proteinExistence type="predicted"/>
<reference evidence="1 2" key="1">
    <citation type="submission" date="2017-11" db="EMBL/GenBank/DDBJ databases">
        <title>De-novo sequencing of pomegranate (Punica granatum L.) genome.</title>
        <authorList>
            <person name="Akparov Z."/>
            <person name="Amiraslanov A."/>
            <person name="Hajiyeva S."/>
            <person name="Abbasov M."/>
            <person name="Kaur K."/>
            <person name="Hamwieh A."/>
            <person name="Solovyev V."/>
            <person name="Salamov A."/>
            <person name="Braich B."/>
            <person name="Kosarev P."/>
            <person name="Mahmoud A."/>
            <person name="Hajiyev E."/>
            <person name="Babayeva S."/>
            <person name="Izzatullayeva V."/>
            <person name="Mammadov A."/>
            <person name="Mammadov A."/>
            <person name="Sharifova S."/>
            <person name="Ojaghi J."/>
            <person name="Eynullazada K."/>
            <person name="Bayramov B."/>
            <person name="Abdulazimova A."/>
            <person name="Shahmuradov I."/>
        </authorList>
    </citation>
    <scope>NUCLEOTIDE SEQUENCE [LARGE SCALE GENOMIC DNA]</scope>
    <source>
        <strain evidence="2">cv. AG2017</strain>
        <tissue evidence="1">Leaf</tissue>
    </source>
</reference>
<evidence type="ECO:0008006" key="3">
    <source>
        <dbReference type="Google" id="ProtNLM"/>
    </source>
</evidence>
<name>A0A2I0IA54_PUNGR</name>
<comment type="caution">
    <text evidence="1">The sequence shown here is derived from an EMBL/GenBank/DDBJ whole genome shotgun (WGS) entry which is preliminary data.</text>
</comment>
<sequence>MAHQLSSGLIIGWELRHSEASSTAPYLLKKKADIFHAPSWAHSLLQSRNGYITTLLPLNHCTYTFLGEIQVSLEKGDSFGIPWANGSGDFGPVSTFDVIIPKHTYREANKCVDHLANLGAEQLDDLVTLPLSPPSIRQFLFDDIRGFPTPVL</sequence>